<evidence type="ECO:0000256" key="4">
    <source>
        <dbReference type="ARBA" id="ARBA00022989"/>
    </source>
</evidence>
<sequence>MSSVSCDTADTRILNQTQWLSIAFLWFAGIFAAMQFAKFSISYEYLLTAYQIDGASAGTLLSVVGMVGLVLGVIGGVLSGKIGYSRVLIGSLLIGGGLSLLQSTLPSYPVLLMSRFIEGASHLGVVIAAPTLMLQQAQKKHHSLVMGIWGAFFGVAFAVTGWLGNQILSVYGLSGLFLGHALLSIPLIVFFVLHHPRNQNGEGGGIGSLYALFQTTIRVYLNPRTCFPGVVFFFHTFMFVALLTFIPRTSANEEIRSLLFVVLPLVSILGTFLAGALTQYSLKAPVLLFVAYVAIALATFSTIKLQHQEFYFVAAAVVLMLFSGMVQGASFTLIPYLSQTESERAMGNGAIAQLGNLGATIGPPVFAYAIDAFEGNGLFGITAALCVAGCITAVFIWRLRD</sequence>
<evidence type="ECO:0000259" key="7">
    <source>
        <dbReference type="PROSITE" id="PS50850"/>
    </source>
</evidence>
<evidence type="ECO:0000256" key="2">
    <source>
        <dbReference type="ARBA" id="ARBA00022475"/>
    </source>
</evidence>
<reference evidence="8 9" key="1">
    <citation type="journal article" date="2013" name="ISME J.">
        <title>Comparative genomics of pathogenic lineages of Vibrio nigripulchritudo identifies virulence-associated traits.</title>
        <authorList>
            <person name="Goudenege D."/>
            <person name="Labreuche Y."/>
            <person name="Krin E."/>
            <person name="Ansquer D."/>
            <person name="Mangenot S."/>
            <person name="Calteau A."/>
            <person name="Medigue C."/>
            <person name="Mazel D."/>
            <person name="Polz M.F."/>
            <person name="Le Roux F."/>
        </authorList>
    </citation>
    <scope>NUCLEOTIDE SEQUENCE [LARGE SCALE GENOMIC DNA]</scope>
    <source>
        <strain evidence="8 9">SOn1</strain>
    </source>
</reference>
<feature type="domain" description="Major facilitator superfamily (MFS) profile" evidence="7">
    <location>
        <begin position="21"/>
        <end position="401"/>
    </location>
</feature>
<dbReference type="InterPro" id="IPR036259">
    <property type="entry name" value="MFS_trans_sf"/>
</dbReference>
<evidence type="ECO:0000256" key="1">
    <source>
        <dbReference type="ARBA" id="ARBA00004651"/>
    </source>
</evidence>
<feature type="transmembrane region" description="Helical" evidence="6">
    <location>
        <begin position="284"/>
        <end position="303"/>
    </location>
</feature>
<dbReference type="InterPro" id="IPR050189">
    <property type="entry name" value="MFS_Efflux_Transporters"/>
</dbReference>
<evidence type="ECO:0000313" key="8">
    <source>
        <dbReference type="EMBL" id="CCO46226.1"/>
    </source>
</evidence>
<dbReference type="Pfam" id="PF07690">
    <property type="entry name" value="MFS_1"/>
    <property type="match status" value="1"/>
</dbReference>
<dbReference type="EMBL" id="CAOF01000082">
    <property type="protein sequence ID" value="CCO46226.1"/>
    <property type="molecule type" value="Genomic_DNA"/>
</dbReference>
<dbReference type="PANTHER" id="PTHR43124">
    <property type="entry name" value="PURINE EFFLUX PUMP PBUE"/>
    <property type="match status" value="1"/>
</dbReference>
<dbReference type="GO" id="GO:0005886">
    <property type="term" value="C:plasma membrane"/>
    <property type="evidence" value="ECO:0007669"/>
    <property type="project" value="UniProtKB-SubCell"/>
</dbReference>
<keyword evidence="3 6" id="KW-0812">Transmembrane</keyword>
<dbReference type="InterPro" id="IPR020846">
    <property type="entry name" value="MFS_dom"/>
</dbReference>
<feature type="transmembrane region" description="Helical" evidence="6">
    <location>
        <begin position="227"/>
        <end position="246"/>
    </location>
</feature>
<name>A0AAV2VP69_9VIBR</name>
<dbReference type="InterPro" id="IPR011701">
    <property type="entry name" value="MFS"/>
</dbReference>
<evidence type="ECO:0000256" key="6">
    <source>
        <dbReference type="SAM" id="Phobius"/>
    </source>
</evidence>
<dbReference type="AlphaFoldDB" id="A0AAV2VP69"/>
<comment type="caution">
    <text evidence="8">The sequence shown here is derived from an EMBL/GenBank/DDBJ whole genome shotgun (WGS) entry which is preliminary data.</text>
</comment>
<keyword evidence="4 6" id="KW-1133">Transmembrane helix</keyword>
<dbReference type="PROSITE" id="PS50850">
    <property type="entry name" value="MFS"/>
    <property type="match status" value="1"/>
</dbReference>
<feature type="transmembrane region" description="Helical" evidence="6">
    <location>
        <begin position="378"/>
        <end position="397"/>
    </location>
</feature>
<proteinExistence type="predicted"/>
<dbReference type="Proteomes" id="UP000018211">
    <property type="component" value="Unassembled WGS sequence"/>
</dbReference>
<feature type="transmembrane region" description="Helical" evidence="6">
    <location>
        <begin position="57"/>
        <end position="80"/>
    </location>
</feature>
<gene>
    <name evidence="8" type="ORF">VIBNISOn1_1720025</name>
</gene>
<feature type="transmembrane region" description="Helical" evidence="6">
    <location>
        <begin position="87"/>
        <end position="105"/>
    </location>
</feature>
<organism evidence="8 9">
    <name type="scientific">Vibrio nigripulchritudo SOn1</name>
    <dbReference type="NCBI Taxonomy" id="1238450"/>
    <lineage>
        <taxon>Bacteria</taxon>
        <taxon>Pseudomonadati</taxon>
        <taxon>Pseudomonadota</taxon>
        <taxon>Gammaproteobacteria</taxon>
        <taxon>Vibrionales</taxon>
        <taxon>Vibrionaceae</taxon>
        <taxon>Vibrio</taxon>
    </lineage>
</organism>
<dbReference type="PANTHER" id="PTHR43124:SF3">
    <property type="entry name" value="CHLORAMPHENICOL EFFLUX PUMP RV0191"/>
    <property type="match status" value="1"/>
</dbReference>
<comment type="subcellular location">
    <subcellularLocation>
        <location evidence="1">Cell membrane</location>
        <topology evidence="1">Multi-pass membrane protein</topology>
    </subcellularLocation>
</comment>
<evidence type="ECO:0000256" key="5">
    <source>
        <dbReference type="ARBA" id="ARBA00023136"/>
    </source>
</evidence>
<feature type="transmembrane region" description="Helical" evidence="6">
    <location>
        <begin position="258"/>
        <end position="278"/>
    </location>
</feature>
<feature type="transmembrane region" description="Helical" evidence="6">
    <location>
        <begin position="19"/>
        <end position="37"/>
    </location>
</feature>
<evidence type="ECO:0000256" key="3">
    <source>
        <dbReference type="ARBA" id="ARBA00022692"/>
    </source>
</evidence>
<dbReference type="CDD" id="cd06174">
    <property type="entry name" value="MFS"/>
    <property type="match status" value="1"/>
</dbReference>
<protein>
    <submittedName>
        <fullName evidence="8">Permease of the major facilitator superfamily</fullName>
    </submittedName>
</protein>
<dbReference type="SUPFAM" id="SSF103473">
    <property type="entry name" value="MFS general substrate transporter"/>
    <property type="match status" value="1"/>
</dbReference>
<feature type="transmembrane region" description="Helical" evidence="6">
    <location>
        <begin position="170"/>
        <end position="193"/>
    </location>
</feature>
<accession>A0AAV2VP69</accession>
<dbReference type="RefSeq" id="WP_022611435.1">
    <property type="nucleotide sequence ID" value="NZ_LK391965.1"/>
</dbReference>
<dbReference type="GO" id="GO:0022857">
    <property type="term" value="F:transmembrane transporter activity"/>
    <property type="evidence" value="ECO:0007669"/>
    <property type="project" value="InterPro"/>
</dbReference>
<evidence type="ECO:0000313" key="9">
    <source>
        <dbReference type="Proteomes" id="UP000018211"/>
    </source>
</evidence>
<feature type="transmembrane region" description="Helical" evidence="6">
    <location>
        <begin position="310"/>
        <end position="337"/>
    </location>
</feature>
<feature type="transmembrane region" description="Helical" evidence="6">
    <location>
        <begin position="144"/>
        <end position="164"/>
    </location>
</feature>
<dbReference type="Gene3D" id="1.20.1250.20">
    <property type="entry name" value="MFS general substrate transporter like domains"/>
    <property type="match status" value="2"/>
</dbReference>
<keyword evidence="5 6" id="KW-0472">Membrane</keyword>
<keyword evidence="2" id="KW-1003">Cell membrane</keyword>